<dbReference type="InterPro" id="IPR018491">
    <property type="entry name" value="SLC12_C"/>
</dbReference>
<keyword evidence="3" id="KW-0813">Transport</keyword>
<feature type="compositionally biased region" description="Polar residues" evidence="7">
    <location>
        <begin position="1343"/>
        <end position="1358"/>
    </location>
</feature>
<feature type="transmembrane region" description="Helical" evidence="8">
    <location>
        <begin position="525"/>
        <end position="548"/>
    </location>
</feature>
<dbReference type="PANTHER" id="PTHR11827:SF72">
    <property type="entry name" value="GH08340P"/>
    <property type="match status" value="1"/>
</dbReference>
<dbReference type="GO" id="GO:0034486">
    <property type="term" value="P:vacuolar transmembrane transport"/>
    <property type="evidence" value="ECO:0007669"/>
    <property type="project" value="TreeGrafter"/>
</dbReference>
<feature type="transmembrane region" description="Helical" evidence="8">
    <location>
        <begin position="424"/>
        <end position="445"/>
    </location>
</feature>
<dbReference type="GO" id="GO:0055064">
    <property type="term" value="P:chloride ion homeostasis"/>
    <property type="evidence" value="ECO:0007669"/>
    <property type="project" value="TreeGrafter"/>
</dbReference>
<dbReference type="GO" id="GO:0055075">
    <property type="term" value="P:potassium ion homeostasis"/>
    <property type="evidence" value="ECO:0007669"/>
    <property type="project" value="TreeGrafter"/>
</dbReference>
<feature type="compositionally biased region" description="Basic and acidic residues" evidence="7">
    <location>
        <begin position="82"/>
        <end position="92"/>
    </location>
</feature>
<feature type="compositionally biased region" description="Polar residues" evidence="7">
    <location>
        <begin position="211"/>
        <end position="227"/>
    </location>
</feature>
<feature type="compositionally biased region" description="Low complexity" evidence="7">
    <location>
        <begin position="1118"/>
        <end position="1128"/>
    </location>
</feature>
<evidence type="ECO:0000259" key="10">
    <source>
        <dbReference type="Pfam" id="PF03522"/>
    </source>
</evidence>
<feature type="compositionally biased region" description="Low complexity" evidence="7">
    <location>
        <begin position="1257"/>
        <end position="1271"/>
    </location>
</feature>
<dbReference type="Gene3D" id="1.20.1740.10">
    <property type="entry name" value="Amino acid/polyamine transporter I"/>
    <property type="match status" value="1"/>
</dbReference>
<dbReference type="Pfam" id="PF00324">
    <property type="entry name" value="AA_permease"/>
    <property type="match status" value="1"/>
</dbReference>
<dbReference type="FunFam" id="1.20.1740.10:FF:000013">
    <property type="entry name" value="Solute carrier family 12 member"/>
    <property type="match status" value="1"/>
</dbReference>
<proteinExistence type="inferred from homology"/>
<dbReference type="OrthoDB" id="2020542at2759"/>
<name>A0A316UBZ3_9BASI</name>
<feature type="compositionally biased region" description="Polar residues" evidence="7">
    <location>
        <begin position="878"/>
        <end position="887"/>
    </location>
</feature>
<dbReference type="EMBL" id="KZ819324">
    <property type="protein sequence ID" value="PWN21923.1"/>
    <property type="molecule type" value="Genomic_DNA"/>
</dbReference>
<dbReference type="GeneID" id="37013864"/>
<feature type="compositionally biased region" description="Basic and acidic residues" evidence="7">
    <location>
        <begin position="901"/>
        <end position="913"/>
    </location>
</feature>
<feature type="compositionally biased region" description="Acidic residues" evidence="7">
    <location>
        <begin position="1173"/>
        <end position="1182"/>
    </location>
</feature>
<protein>
    <recommendedName>
        <fullName evidence="13">Amino acid permease/ SLC12A domain-containing protein</fullName>
    </recommendedName>
</protein>
<keyword evidence="6 8" id="KW-0472">Membrane</keyword>
<feature type="domain" description="Amino acid permease/ SLC12A" evidence="9">
    <location>
        <begin position="272"/>
        <end position="754"/>
    </location>
</feature>
<evidence type="ECO:0008006" key="13">
    <source>
        <dbReference type="Google" id="ProtNLM"/>
    </source>
</evidence>
<evidence type="ECO:0000256" key="7">
    <source>
        <dbReference type="SAM" id="MobiDB-lite"/>
    </source>
</evidence>
<feature type="region of interest" description="Disordered" evidence="7">
    <location>
        <begin position="858"/>
        <end position="913"/>
    </location>
</feature>
<feature type="transmembrane region" description="Helical" evidence="8">
    <location>
        <begin position="696"/>
        <end position="715"/>
    </location>
</feature>
<feature type="transmembrane region" description="Helical" evidence="8">
    <location>
        <begin position="393"/>
        <end position="412"/>
    </location>
</feature>
<dbReference type="InterPro" id="IPR004842">
    <property type="entry name" value="SLC12A_fam"/>
</dbReference>
<evidence type="ECO:0000259" key="9">
    <source>
        <dbReference type="Pfam" id="PF00324"/>
    </source>
</evidence>
<dbReference type="Proteomes" id="UP000245942">
    <property type="component" value="Unassembled WGS sequence"/>
</dbReference>
<feature type="region of interest" description="Disordered" evidence="7">
    <location>
        <begin position="1"/>
        <end position="229"/>
    </location>
</feature>
<keyword evidence="12" id="KW-1185">Reference proteome</keyword>
<organism evidence="11 12">
    <name type="scientific">Pseudomicrostroma glucosiphilum</name>
    <dbReference type="NCBI Taxonomy" id="1684307"/>
    <lineage>
        <taxon>Eukaryota</taxon>
        <taxon>Fungi</taxon>
        <taxon>Dikarya</taxon>
        <taxon>Basidiomycota</taxon>
        <taxon>Ustilaginomycotina</taxon>
        <taxon>Exobasidiomycetes</taxon>
        <taxon>Microstromatales</taxon>
        <taxon>Microstromatales incertae sedis</taxon>
        <taxon>Pseudomicrostroma</taxon>
    </lineage>
</organism>
<dbReference type="GO" id="GO:0006884">
    <property type="term" value="P:cell volume homeostasis"/>
    <property type="evidence" value="ECO:0007669"/>
    <property type="project" value="TreeGrafter"/>
</dbReference>
<feature type="domain" description="SLC12A transporter C-terminal" evidence="10">
    <location>
        <begin position="766"/>
        <end position="856"/>
    </location>
</feature>
<evidence type="ECO:0000256" key="1">
    <source>
        <dbReference type="ARBA" id="ARBA00004141"/>
    </source>
</evidence>
<evidence type="ECO:0000256" key="3">
    <source>
        <dbReference type="ARBA" id="ARBA00022448"/>
    </source>
</evidence>
<feature type="compositionally biased region" description="Basic and acidic residues" evidence="7">
    <location>
        <begin position="1293"/>
        <end position="1304"/>
    </location>
</feature>
<keyword evidence="5 8" id="KW-1133">Transmembrane helix</keyword>
<dbReference type="GO" id="GO:0015379">
    <property type="term" value="F:potassium:chloride symporter activity"/>
    <property type="evidence" value="ECO:0007669"/>
    <property type="project" value="TreeGrafter"/>
</dbReference>
<feature type="transmembrane region" description="Helical" evidence="8">
    <location>
        <begin position="316"/>
        <end position="336"/>
    </location>
</feature>
<feature type="compositionally biased region" description="Low complexity" evidence="7">
    <location>
        <begin position="57"/>
        <end position="73"/>
    </location>
</feature>
<evidence type="ECO:0000313" key="11">
    <source>
        <dbReference type="EMBL" id="PWN21923.1"/>
    </source>
</evidence>
<comment type="subcellular location">
    <subcellularLocation>
        <location evidence="1">Membrane</location>
        <topology evidence="1">Multi-pass membrane protein</topology>
    </subcellularLocation>
</comment>
<feature type="transmembrane region" description="Helical" evidence="8">
    <location>
        <begin position="291"/>
        <end position="310"/>
    </location>
</feature>
<feature type="transmembrane region" description="Helical" evidence="8">
    <location>
        <begin position="636"/>
        <end position="658"/>
    </location>
</feature>
<dbReference type="RefSeq" id="XP_025349083.1">
    <property type="nucleotide sequence ID" value="XM_025492130.1"/>
</dbReference>
<evidence type="ECO:0000256" key="2">
    <source>
        <dbReference type="ARBA" id="ARBA00010593"/>
    </source>
</evidence>
<feature type="compositionally biased region" description="Polar residues" evidence="7">
    <location>
        <begin position="1215"/>
        <end position="1240"/>
    </location>
</feature>
<feature type="compositionally biased region" description="Low complexity" evidence="7">
    <location>
        <begin position="1314"/>
        <end position="1337"/>
    </location>
</feature>
<keyword evidence="4 8" id="KW-0812">Transmembrane</keyword>
<evidence type="ECO:0000256" key="4">
    <source>
        <dbReference type="ARBA" id="ARBA00022692"/>
    </source>
</evidence>
<feature type="compositionally biased region" description="Basic and acidic residues" evidence="7">
    <location>
        <begin position="149"/>
        <end position="176"/>
    </location>
</feature>
<gene>
    <name evidence="11" type="ORF">BCV69DRAFT_281829</name>
</gene>
<feature type="region of interest" description="Disordered" evidence="7">
    <location>
        <begin position="1203"/>
        <end position="1380"/>
    </location>
</feature>
<sequence length="1460" mass="158638">MSHFVSSKGDRDYEELTNQLLRREPVDYDQGETQDETHETSESQGEDVPTATSDGIASASSSRPVSRSASGAGPTSSMAARRRMDLNSERSRPSSPGIPGSSSPLRPGFHSPRNSSYSRTNSPERNERARSPALGGHRASRPHSLAHSINEEYHRPPGSERKLSDASEVMKDESSSKRNSRKVSQNKQGSALADASNDRMGGSLKHRSKNVAFSQQSPQKRAVSSAQDFEEDQQFTHALDGSAVDRRSIAPARHHSEQQETLKKLGTWDGVFVPVSLSILGVILFLRFGFVLGQTGLLGALALLVASYTIDTLTSLSISAICTNGVVRAGGIFYLASRSLGPEFGGATGLLFWLGQLLNASLNALGFVETLTDAFGESRRAEYGQSGLPEGPWWNFIYGSFVLLLSTVICLVGSRLFIKATMVLAVILGISILSIPISSVLVAPFSDTERGVFYTGWSMETLQSNLFPHFTSGAAGSANGAIKETWSSVFGVLFPAVTGVLAGASMSGDLRKPSKSIPKGTNWSLLFTFFIYAGAFVVLAGTCSRASFYQDIGVMGDISAMPSLITIGALASMAFSALLGVQACGKVLQAIARDHLLPVLDVFAQGTELADTPTYGIVATYVCCQMVLFVDSVNLIAQLVTMTSLLCFAVLSFACLALKAGGAPSFRPSFPYFNIYTAGLGALASLFAMFFTNRTAASGCIFLAVILFIAIHVFSPPKPWGDVTRNIHYWLTRKYLLRLDERKTNLKHWRPQVLLLANNPRTEWNLIIFCNSLKKGGLYILGHCIKGEFTECLSELKKQQMAWLKLVDLSGIKSFVDVVIANDEREGARSLILSAGLGGMRPNIVVLGFPRELQRQARAHTGVSSPLPPSSHKSKPLQTTNSSSGSDITVRGPHPVTPAGRARDGRIVEHLPTDTTRREAPITAQAYIGIIEDALALNKAVAIAYGFDIMQLPGPSAKAHYEKSSEKQYIDLWPIQIASPESEPEHAWDTYTMVLQLGTILSLTGTWKSHHLRVSVFVEDPAEIEEERKRVRTLLDNLRIPASLRIFCLSDGSVASYEAIVYGKSPVSPHIEEALRGDPWWMTLKELRKEDELRAKAAAAKRRSELIKEQQQQGMPIGSVGSAAPSPSSDERKRRRDQKMMGYSLPPEHLEYFQRNIRIGLSHPRAKARVDDSDLDDEDSDSDSVGSGLSDELLRLGEDEFFGAGTSGFGRSRTHSPTSISRTSQSGNTQSRSRSHSTSGRAGGGLPDEPVRRPLKSDASASTSYGSMSSTPVVRPDGTIANYEPTEWTWDSESSHRRSMDRTESQMTVRAPASDRSGLASSSSSIISDSGSEMQSSAEDVRSAQQPHPRSYSDDSTQPGSRRPRPSSRRQDTVRPTLPHLTFNTLPNKAQFLILNELFRAHSSSSATSVILTSLPAPEPGTAQKDEAVKRYLGQLEVLVAGDVPLLAIHARELTLSMSL</sequence>
<evidence type="ECO:0000256" key="5">
    <source>
        <dbReference type="ARBA" id="ARBA00022989"/>
    </source>
</evidence>
<feature type="transmembrane region" description="Helical" evidence="8">
    <location>
        <begin position="560"/>
        <end position="581"/>
    </location>
</feature>
<evidence type="ECO:0000313" key="12">
    <source>
        <dbReference type="Proteomes" id="UP000245942"/>
    </source>
</evidence>
<comment type="similarity">
    <text evidence="2">Belongs to the SLC12A transporter family.</text>
</comment>
<feature type="region of interest" description="Disordered" evidence="7">
    <location>
        <begin position="1164"/>
        <end position="1189"/>
    </location>
</feature>
<evidence type="ECO:0000256" key="6">
    <source>
        <dbReference type="ARBA" id="ARBA00023136"/>
    </source>
</evidence>
<dbReference type="STRING" id="1684307.A0A316UBZ3"/>
<feature type="transmembrane region" description="Helical" evidence="8">
    <location>
        <begin position="670"/>
        <end position="690"/>
    </location>
</feature>
<dbReference type="GO" id="GO:0005774">
    <property type="term" value="C:vacuolar membrane"/>
    <property type="evidence" value="ECO:0007669"/>
    <property type="project" value="TreeGrafter"/>
</dbReference>
<feature type="compositionally biased region" description="Low complexity" evidence="7">
    <location>
        <begin position="93"/>
        <end position="108"/>
    </location>
</feature>
<evidence type="ECO:0000256" key="8">
    <source>
        <dbReference type="SAM" id="Phobius"/>
    </source>
</evidence>
<dbReference type="Pfam" id="PF03522">
    <property type="entry name" value="SLC12"/>
    <property type="match status" value="1"/>
</dbReference>
<dbReference type="InterPro" id="IPR004841">
    <property type="entry name" value="AA-permease/SLC12A_dom"/>
</dbReference>
<feature type="region of interest" description="Disordered" evidence="7">
    <location>
        <begin position="1103"/>
        <end position="1137"/>
    </location>
</feature>
<reference evidence="11 12" key="1">
    <citation type="journal article" date="2018" name="Mol. Biol. Evol.">
        <title>Broad Genomic Sampling Reveals a Smut Pathogenic Ancestry of the Fungal Clade Ustilaginomycotina.</title>
        <authorList>
            <person name="Kijpornyongpan T."/>
            <person name="Mondo S.J."/>
            <person name="Barry K."/>
            <person name="Sandor L."/>
            <person name="Lee J."/>
            <person name="Lipzen A."/>
            <person name="Pangilinan J."/>
            <person name="LaButti K."/>
            <person name="Hainaut M."/>
            <person name="Henrissat B."/>
            <person name="Grigoriev I.V."/>
            <person name="Spatafora J.W."/>
            <person name="Aime M.C."/>
        </authorList>
    </citation>
    <scope>NUCLEOTIDE SEQUENCE [LARGE SCALE GENOMIC DNA]</scope>
    <source>
        <strain evidence="11 12">MCA 4718</strain>
    </source>
</reference>
<feature type="compositionally biased region" description="Polar residues" evidence="7">
    <location>
        <begin position="112"/>
        <end position="121"/>
    </location>
</feature>
<accession>A0A316UBZ3</accession>
<dbReference type="PANTHER" id="PTHR11827">
    <property type="entry name" value="SOLUTE CARRIER FAMILY 12, CATION COTRANSPORTERS"/>
    <property type="match status" value="1"/>
</dbReference>
<feature type="transmembrane region" description="Helical" evidence="8">
    <location>
        <begin position="486"/>
        <end position="504"/>
    </location>
</feature>